<sequence length="113" mass="12529">MAISSIYPCSTPLSPIEAKGRISKTATEADAAVSSLVHGKSRFFSFYKHVQKIEIILEIYRIPSVVPRNAGRRPTICRRCCSYHPWYARGRGINPHNGAEGRATLSKDPLTSL</sequence>
<evidence type="ECO:0000256" key="1">
    <source>
        <dbReference type="SAM" id="MobiDB-lite"/>
    </source>
</evidence>
<feature type="region of interest" description="Disordered" evidence="1">
    <location>
        <begin position="94"/>
        <end position="113"/>
    </location>
</feature>
<accession>A0AAV4NJJ5</accession>
<reference evidence="2 3" key="1">
    <citation type="submission" date="2021-06" db="EMBL/GenBank/DDBJ databases">
        <title>Caerostris darwini draft genome.</title>
        <authorList>
            <person name="Kono N."/>
            <person name="Arakawa K."/>
        </authorList>
    </citation>
    <scope>NUCLEOTIDE SEQUENCE [LARGE SCALE GENOMIC DNA]</scope>
</reference>
<gene>
    <name evidence="2" type="ORF">CDAR_304531</name>
</gene>
<proteinExistence type="predicted"/>
<protein>
    <submittedName>
        <fullName evidence="2">Uncharacterized protein</fullName>
    </submittedName>
</protein>
<comment type="caution">
    <text evidence="2">The sequence shown here is derived from an EMBL/GenBank/DDBJ whole genome shotgun (WGS) entry which is preliminary data.</text>
</comment>
<dbReference type="Proteomes" id="UP001054837">
    <property type="component" value="Unassembled WGS sequence"/>
</dbReference>
<evidence type="ECO:0000313" key="2">
    <source>
        <dbReference type="EMBL" id="GIX84940.1"/>
    </source>
</evidence>
<organism evidence="2 3">
    <name type="scientific">Caerostris darwini</name>
    <dbReference type="NCBI Taxonomy" id="1538125"/>
    <lineage>
        <taxon>Eukaryota</taxon>
        <taxon>Metazoa</taxon>
        <taxon>Ecdysozoa</taxon>
        <taxon>Arthropoda</taxon>
        <taxon>Chelicerata</taxon>
        <taxon>Arachnida</taxon>
        <taxon>Araneae</taxon>
        <taxon>Araneomorphae</taxon>
        <taxon>Entelegynae</taxon>
        <taxon>Araneoidea</taxon>
        <taxon>Araneidae</taxon>
        <taxon>Caerostris</taxon>
    </lineage>
</organism>
<evidence type="ECO:0000313" key="3">
    <source>
        <dbReference type="Proteomes" id="UP001054837"/>
    </source>
</evidence>
<name>A0AAV4NJJ5_9ARAC</name>
<dbReference type="EMBL" id="BPLQ01001749">
    <property type="protein sequence ID" value="GIX84940.1"/>
    <property type="molecule type" value="Genomic_DNA"/>
</dbReference>
<dbReference type="AlphaFoldDB" id="A0AAV4NJJ5"/>
<keyword evidence="3" id="KW-1185">Reference proteome</keyword>